<name>A0ABS5YH01_9ACTN</name>
<reference evidence="2 3" key="1">
    <citation type="submission" date="2021-06" db="EMBL/GenBank/DDBJ databases">
        <title>Actinoplanes lichenicola sp. nov., and Actinoplanes ovalisporus sp. nov., isolated from lichen in Thailand.</title>
        <authorList>
            <person name="Saeng-In P."/>
            <person name="Kanchanasin P."/>
            <person name="Yuki M."/>
            <person name="Kudo T."/>
            <person name="Ohkuma M."/>
            <person name="Phongsopitanun W."/>
            <person name="Tanasupawat S."/>
        </authorList>
    </citation>
    <scope>NUCLEOTIDE SEQUENCE [LARGE SCALE GENOMIC DNA]</scope>
    <source>
        <strain evidence="2 3">NBRC 110975</strain>
    </source>
</reference>
<evidence type="ECO:0000313" key="3">
    <source>
        <dbReference type="Proteomes" id="UP001519654"/>
    </source>
</evidence>
<keyword evidence="1" id="KW-0812">Transmembrane</keyword>
<feature type="transmembrane region" description="Helical" evidence="1">
    <location>
        <begin position="12"/>
        <end position="39"/>
    </location>
</feature>
<keyword evidence="3" id="KW-1185">Reference proteome</keyword>
<evidence type="ECO:0000313" key="2">
    <source>
        <dbReference type="EMBL" id="MBU2661983.1"/>
    </source>
</evidence>
<organism evidence="2 3">
    <name type="scientific">Paractinoplanes bogorensis</name>
    <dbReference type="NCBI Taxonomy" id="1610840"/>
    <lineage>
        <taxon>Bacteria</taxon>
        <taxon>Bacillati</taxon>
        <taxon>Actinomycetota</taxon>
        <taxon>Actinomycetes</taxon>
        <taxon>Micromonosporales</taxon>
        <taxon>Micromonosporaceae</taxon>
        <taxon>Paractinoplanes</taxon>
    </lineage>
</organism>
<dbReference type="Proteomes" id="UP001519654">
    <property type="component" value="Unassembled WGS sequence"/>
</dbReference>
<sequence>MLALLEALSPAAGWAGVVIACVVGVLTLYVGATLAVTLFHPNPQRRKHAAQVLRQLLAFLRSTR</sequence>
<accession>A0ABS5YH01</accession>
<comment type="caution">
    <text evidence="2">The sequence shown here is derived from an EMBL/GenBank/DDBJ whole genome shotgun (WGS) entry which is preliminary data.</text>
</comment>
<proteinExistence type="predicted"/>
<evidence type="ECO:0000256" key="1">
    <source>
        <dbReference type="SAM" id="Phobius"/>
    </source>
</evidence>
<dbReference type="EMBL" id="JAHKKG010000001">
    <property type="protein sequence ID" value="MBU2661983.1"/>
    <property type="molecule type" value="Genomic_DNA"/>
</dbReference>
<dbReference type="RefSeq" id="WP_215783984.1">
    <property type="nucleotide sequence ID" value="NZ_JAHKKG010000001.1"/>
</dbReference>
<gene>
    <name evidence="2" type="ORF">KOI35_00535</name>
</gene>
<protein>
    <submittedName>
        <fullName evidence="2">Uncharacterized protein</fullName>
    </submittedName>
</protein>
<keyword evidence="1" id="KW-0472">Membrane</keyword>
<keyword evidence="1" id="KW-1133">Transmembrane helix</keyword>